<dbReference type="Proteomes" id="UP001208938">
    <property type="component" value="Unassembled WGS sequence"/>
</dbReference>
<dbReference type="EMBL" id="JAPDFL010000001">
    <property type="protein sequence ID" value="MCW1932698.1"/>
    <property type="molecule type" value="Genomic_DNA"/>
</dbReference>
<reference evidence="1 2" key="1">
    <citation type="submission" date="2022-10" db="EMBL/GenBank/DDBJ databases">
        <title>Pararhodobacter sp. nov., isolated from marine algae.</title>
        <authorList>
            <person name="Choi B.J."/>
            <person name="Kim J.M."/>
            <person name="Lee J.K."/>
            <person name="Choi D.G."/>
            <person name="Jeon C.O."/>
        </authorList>
    </citation>
    <scope>NUCLEOTIDE SEQUENCE [LARGE SCALE GENOMIC DNA]</scope>
    <source>
        <strain evidence="1 2">ZQ420</strain>
    </source>
</reference>
<dbReference type="InterPro" id="IPR027417">
    <property type="entry name" value="P-loop_NTPase"/>
</dbReference>
<dbReference type="RefSeq" id="WP_264505678.1">
    <property type="nucleotide sequence ID" value="NZ_JAPDFL010000001.1"/>
</dbReference>
<name>A0ABT3GYZ8_9RHOB</name>
<comment type="caution">
    <text evidence="1">The sequence shown here is derived from an EMBL/GenBank/DDBJ whole genome shotgun (WGS) entry which is preliminary data.</text>
</comment>
<proteinExistence type="predicted"/>
<organism evidence="1 2">
    <name type="scientific">Pararhodobacter zhoushanensis</name>
    <dbReference type="NCBI Taxonomy" id="2479545"/>
    <lineage>
        <taxon>Bacteria</taxon>
        <taxon>Pseudomonadati</taxon>
        <taxon>Pseudomonadota</taxon>
        <taxon>Alphaproteobacteria</taxon>
        <taxon>Rhodobacterales</taxon>
        <taxon>Paracoccaceae</taxon>
        <taxon>Pararhodobacter</taxon>
    </lineage>
</organism>
<gene>
    <name evidence="1" type="ORF">OKW52_10630</name>
</gene>
<protein>
    <submittedName>
        <fullName evidence="1">Sulfotransferase family 2 domain-containing protein</fullName>
    </submittedName>
</protein>
<sequence length="198" mass="21994">MLVFWEQRLVILATPKTGSTAIETALAPLASLSVMQPGALKHSDARNWQRFLRPYLRELSGQDFTAVALMREPIDWLGSWYRVRQREDMFELPGSTMGMSFADFIEGHLDTPRSVVADVGCQSAFLKGDDGRACGVDRLFRYEEIGGFVAYLEELLDFAIELPEVNVSPKGDGALPDALRARAQTRLSADYALYASIG</sequence>
<keyword evidence="2" id="KW-1185">Reference proteome</keyword>
<dbReference type="SUPFAM" id="SSF52540">
    <property type="entry name" value="P-loop containing nucleoside triphosphate hydrolases"/>
    <property type="match status" value="1"/>
</dbReference>
<accession>A0ABT3GYZ8</accession>
<evidence type="ECO:0000313" key="1">
    <source>
        <dbReference type="EMBL" id="MCW1932698.1"/>
    </source>
</evidence>
<evidence type="ECO:0000313" key="2">
    <source>
        <dbReference type="Proteomes" id="UP001208938"/>
    </source>
</evidence>